<sequence length="1205" mass="135747">MVETSKQVRVDNWGIYFLQRLQLFFSKTDFCDLTLQFDGNVQLKVHRLVMNACTEYFTFLEQNCPAPEENAILMPSELQADVMVPIVNFMYTGMLEFHPSIYDKLMKAADTMSISVLSKLLEAQLAPISKLNSLNARSSSNTKAKEVEKSSWRDNKPKKQAKIAPAPVVNDLPAALPGKKVPVWKNRNPPSVMQTHPASGTYSNKWKREHSLTERKTVTTPNVPKPTRFEWPEEELTPIPNLYPTFEDVSLTSKPLWTKEDDHKPDIAEPKPTQYSNRKRARSIVEEPVPEKEAKVEVAQLEEPAVETPAVKRKAEQKVLTSPKRIKITREEEETIINITTSNPNEVDHKKIVTEILKKYPDLVNKKRNIKLKITKADPSPNKVQAKEKVKPPKESPPAPSSPAPKEIKKEPVSVKKPPLREAAKPKKQKMPIFSASSEEGPWTCMECVGQDRDCAEFVLYYLFRKHMADQHHMEFDATLCKYCGKKCVKENHMTYHLYTKHGLKPPRDVVFPKCSKCPFIAVTNERLKEHMKIHSKDNIQCPGCQLGFLSKKELSNHQHISRHTNKVCTIFECTYCKKKLQSPVTLFTHVRAQHIKQAARDGITSLQEFMDVENEEEDGLDYEEEVEKEAEAEKSQAEELSEMLKKNSKVEFVEEISMEDKHLKDKVKIISNVKVPRQEENSPKRIVTKKATITSSSTAPETAVAVTTTTGTTISNITSSQLTTDLGIVDIVVLDDNQQYILQPPQGQSGNRDFILPHNLAGNEGILQAAAANSTDELVMVLTDDYQDQQAHGPSDNSNIVVLYSHPVEGQEGQFITSQGNILVNSDGMLEIRNGTAITTTAGGQLLVNDSTTTRTSNQIETIDSIRKEIEGSHPIEITEVKETAQFEKDTPLPEGEDEPPCDTSSETLEKNEEQAQDATDSSIQDEPMDTSEIESQDRENEKEETEASMIGDQPNNNEEIEELQAADVSKEATAEPTPSDGELVMNDPKNFASHSEDREELMEVEDAEAKEFVENVDEVDNQEICHSPSTAEVANDENNQEEALEEMNNESETQPLEENFEIAADENQLAEENAAENDKTNETSNSLNQPGENEVNDSNDNIQQSFEDFTDESQQSSSQRSQQSSSQTGRKDIINKAILDDWEDTDSQQSNHPQEPESQDQDSQEPENQDQDSQERASINAANTVNKLLMADWEDDEEDQNKE</sequence>
<feature type="compositionally biased region" description="Basic and acidic residues" evidence="12">
    <location>
        <begin position="143"/>
        <end position="157"/>
    </location>
</feature>
<dbReference type="AlphaFoldDB" id="A0A9N9QRR7"/>
<dbReference type="PROSITE" id="PS50097">
    <property type="entry name" value="BTB"/>
    <property type="match status" value="1"/>
</dbReference>
<evidence type="ECO:0000259" key="14">
    <source>
        <dbReference type="PROSITE" id="PS50157"/>
    </source>
</evidence>
<comment type="subcellular location">
    <subcellularLocation>
        <location evidence="1">Nucleus</location>
    </subcellularLocation>
</comment>
<evidence type="ECO:0000256" key="7">
    <source>
        <dbReference type="ARBA" id="ARBA00023125"/>
    </source>
</evidence>
<feature type="region of interest" description="Disordered" evidence="12">
    <location>
        <begin position="872"/>
        <end position="992"/>
    </location>
</feature>
<evidence type="ECO:0000256" key="3">
    <source>
        <dbReference type="ARBA" id="ARBA00022737"/>
    </source>
</evidence>
<feature type="compositionally biased region" description="Basic and acidic residues" evidence="12">
    <location>
        <begin position="385"/>
        <end position="394"/>
    </location>
</feature>
<evidence type="ECO:0008006" key="17">
    <source>
        <dbReference type="Google" id="ProtNLM"/>
    </source>
</evidence>
<organism evidence="15 16">
    <name type="scientific">Ceutorhynchus assimilis</name>
    <name type="common">cabbage seed weevil</name>
    <dbReference type="NCBI Taxonomy" id="467358"/>
    <lineage>
        <taxon>Eukaryota</taxon>
        <taxon>Metazoa</taxon>
        <taxon>Ecdysozoa</taxon>
        <taxon>Arthropoda</taxon>
        <taxon>Hexapoda</taxon>
        <taxon>Insecta</taxon>
        <taxon>Pterygota</taxon>
        <taxon>Neoptera</taxon>
        <taxon>Endopterygota</taxon>
        <taxon>Coleoptera</taxon>
        <taxon>Polyphaga</taxon>
        <taxon>Cucujiformia</taxon>
        <taxon>Curculionidae</taxon>
        <taxon>Ceutorhynchinae</taxon>
        <taxon>Ceutorhynchus</taxon>
    </lineage>
</organism>
<keyword evidence="7" id="KW-0238">DNA-binding</keyword>
<dbReference type="SMART" id="SM00355">
    <property type="entry name" value="ZnF_C2H2"/>
    <property type="match status" value="5"/>
</dbReference>
<dbReference type="SMART" id="SM00225">
    <property type="entry name" value="BTB"/>
    <property type="match status" value="1"/>
</dbReference>
<dbReference type="PANTHER" id="PTHR46105:SF5">
    <property type="entry name" value="ZINC FINGER AND BTB DOMAIN-CONTAINING PROTEIN 44 ISOFORM X1"/>
    <property type="match status" value="1"/>
</dbReference>
<feature type="region of interest" description="Disordered" evidence="12">
    <location>
        <begin position="180"/>
        <end position="212"/>
    </location>
</feature>
<feature type="coiled-coil region" evidence="11">
    <location>
        <begin position="613"/>
        <end position="648"/>
    </location>
</feature>
<name>A0A9N9QRR7_9CUCU</name>
<evidence type="ECO:0000256" key="8">
    <source>
        <dbReference type="ARBA" id="ARBA00023163"/>
    </source>
</evidence>
<dbReference type="OrthoDB" id="10069414at2759"/>
<feature type="compositionally biased region" description="Acidic residues" evidence="12">
    <location>
        <begin position="1159"/>
        <end position="1174"/>
    </location>
</feature>
<feature type="compositionally biased region" description="Basic and acidic residues" evidence="12">
    <location>
        <begin position="406"/>
        <end position="425"/>
    </location>
</feature>
<feature type="compositionally biased region" description="Polar residues" evidence="12">
    <location>
        <begin position="188"/>
        <end position="204"/>
    </location>
</feature>
<feature type="domain" description="C2H2-type" evidence="14">
    <location>
        <begin position="572"/>
        <end position="600"/>
    </location>
</feature>
<evidence type="ECO:0000259" key="13">
    <source>
        <dbReference type="PROSITE" id="PS50097"/>
    </source>
</evidence>
<feature type="region of interest" description="Disordered" evidence="12">
    <location>
        <begin position="257"/>
        <end position="282"/>
    </location>
</feature>
<evidence type="ECO:0000256" key="4">
    <source>
        <dbReference type="ARBA" id="ARBA00022771"/>
    </source>
</evidence>
<feature type="compositionally biased region" description="Acidic residues" evidence="12">
    <location>
        <begin position="1194"/>
        <end position="1205"/>
    </location>
</feature>
<proteinExistence type="predicted"/>
<dbReference type="InterPro" id="IPR013087">
    <property type="entry name" value="Znf_C2H2_type"/>
</dbReference>
<dbReference type="Gene3D" id="3.30.710.10">
    <property type="entry name" value="Potassium Channel Kv1.1, Chain A"/>
    <property type="match status" value="1"/>
</dbReference>
<dbReference type="Pfam" id="PF00651">
    <property type="entry name" value="BTB"/>
    <property type="match status" value="1"/>
</dbReference>
<evidence type="ECO:0000313" key="15">
    <source>
        <dbReference type="EMBL" id="CAG9772523.1"/>
    </source>
</evidence>
<feature type="region of interest" description="Disordered" evidence="12">
    <location>
        <begin position="1022"/>
        <end position="1205"/>
    </location>
</feature>
<evidence type="ECO:0000256" key="12">
    <source>
        <dbReference type="SAM" id="MobiDB-lite"/>
    </source>
</evidence>
<dbReference type="EMBL" id="OU892284">
    <property type="protein sequence ID" value="CAG9772523.1"/>
    <property type="molecule type" value="Genomic_DNA"/>
</dbReference>
<dbReference type="InterPro" id="IPR011333">
    <property type="entry name" value="SKP1/BTB/POZ_sf"/>
</dbReference>
<keyword evidence="6" id="KW-0805">Transcription regulation</keyword>
<feature type="compositionally biased region" description="Basic and acidic residues" evidence="12">
    <location>
        <begin position="872"/>
        <end position="893"/>
    </location>
</feature>
<dbReference type="GO" id="GO:0000981">
    <property type="term" value="F:DNA-binding transcription factor activity, RNA polymerase II-specific"/>
    <property type="evidence" value="ECO:0007669"/>
    <property type="project" value="TreeGrafter"/>
</dbReference>
<evidence type="ECO:0000256" key="6">
    <source>
        <dbReference type="ARBA" id="ARBA00023015"/>
    </source>
</evidence>
<keyword evidence="4 10" id="KW-0863">Zinc-finger</keyword>
<evidence type="ECO:0000313" key="16">
    <source>
        <dbReference type="Proteomes" id="UP001152799"/>
    </source>
</evidence>
<evidence type="ECO:0000256" key="9">
    <source>
        <dbReference type="ARBA" id="ARBA00023242"/>
    </source>
</evidence>
<reference evidence="15" key="1">
    <citation type="submission" date="2022-01" db="EMBL/GenBank/DDBJ databases">
        <authorList>
            <person name="King R."/>
        </authorList>
    </citation>
    <scope>NUCLEOTIDE SEQUENCE</scope>
</reference>
<accession>A0A9N9QRR7</accession>
<keyword evidence="11" id="KW-0175">Coiled coil</keyword>
<feature type="domain" description="BTB" evidence="13">
    <location>
        <begin position="31"/>
        <end position="99"/>
    </location>
</feature>
<dbReference type="SUPFAM" id="SSF54695">
    <property type="entry name" value="POZ domain"/>
    <property type="match status" value="1"/>
</dbReference>
<dbReference type="InterPro" id="IPR050457">
    <property type="entry name" value="ZnFinger_BTB_dom_contain"/>
</dbReference>
<keyword evidence="3" id="KW-0677">Repeat</keyword>
<dbReference type="InterPro" id="IPR000210">
    <property type="entry name" value="BTB/POZ_dom"/>
</dbReference>
<dbReference type="Gene3D" id="3.30.160.60">
    <property type="entry name" value="Classic Zinc Finger"/>
    <property type="match status" value="1"/>
</dbReference>
<dbReference type="GO" id="GO:0000978">
    <property type="term" value="F:RNA polymerase II cis-regulatory region sequence-specific DNA binding"/>
    <property type="evidence" value="ECO:0007669"/>
    <property type="project" value="TreeGrafter"/>
</dbReference>
<dbReference type="GO" id="GO:0005634">
    <property type="term" value="C:nucleus"/>
    <property type="evidence" value="ECO:0007669"/>
    <property type="project" value="UniProtKB-SubCell"/>
</dbReference>
<dbReference type="GO" id="GO:0008270">
    <property type="term" value="F:zinc ion binding"/>
    <property type="evidence" value="ECO:0007669"/>
    <property type="project" value="UniProtKB-KW"/>
</dbReference>
<dbReference type="PROSITE" id="PS00028">
    <property type="entry name" value="ZINC_FINGER_C2H2_1"/>
    <property type="match status" value="3"/>
</dbReference>
<feature type="compositionally biased region" description="Acidic residues" evidence="12">
    <location>
        <begin position="1036"/>
        <end position="1051"/>
    </location>
</feature>
<feature type="compositionally biased region" description="Polar residues" evidence="12">
    <location>
        <begin position="1178"/>
        <end position="1188"/>
    </location>
</feature>
<feature type="region of interest" description="Disordered" evidence="12">
    <location>
        <begin position="135"/>
        <end position="161"/>
    </location>
</feature>
<dbReference type="PROSITE" id="PS50157">
    <property type="entry name" value="ZINC_FINGER_C2H2_2"/>
    <property type="match status" value="1"/>
</dbReference>
<feature type="compositionally biased region" description="Polar residues" evidence="12">
    <location>
        <begin position="1084"/>
        <end position="1109"/>
    </location>
</feature>
<keyword evidence="16" id="KW-1185">Reference proteome</keyword>
<feature type="region of interest" description="Disordered" evidence="12">
    <location>
        <begin position="371"/>
        <end position="431"/>
    </location>
</feature>
<evidence type="ECO:0000256" key="5">
    <source>
        <dbReference type="ARBA" id="ARBA00022833"/>
    </source>
</evidence>
<keyword evidence="9" id="KW-0539">Nucleus</keyword>
<evidence type="ECO:0000256" key="1">
    <source>
        <dbReference type="ARBA" id="ARBA00004123"/>
    </source>
</evidence>
<evidence type="ECO:0000256" key="10">
    <source>
        <dbReference type="PROSITE-ProRule" id="PRU00042"/>
    </source>
</evidence>
<protein>
    <recommendedName>
        <fullName evidence="17">Centrosome-associated zinc finger protein CP190</fullName>
    </recommendedName>
</protein>
<evidence type="ECO:0000256" key="11">
    <source>
        <dbReference type="SAM" id="Coils"/>
    </source>
</evidence>
<keyword evidence="2" id="KW-0479">Metal-binding</keyword>
<dbReference type="Proteomes" id="UP001152799">
    <property type="component" value="Chromosome 8"/>
</dbReference>
<dbReference type="PANTHER" id="PTHR46105">
    <property type="entry name" value="AGAP004733-PA"/>
    <property type="match status" value="1"/>
</dbReference>
<keyword evidence="8" id="KW-0804">Transcription</keyword>
<keyword evidence="5" id="KW-0862">Zinc</keyword>
<feature type="compositionally biased region" description="Basic and acidic residues" evidence="12">
    <location>
        <begin position="257"/>
        <end position="269"/>
    </location>
</feature>
<gene>
    <name evidence="15" type="ORF">CEUTPL_LOCUS12930</name>
</gene>
<evidence type="ECO:0000256" key="2">
    <source>
        <dbReference type="ARBA" id="ARBA00022723"/>
    </source>
</evidence>
<feature type="compositionally biased region" description="Low complexity" evidence="12">
    <location>
        <begin position="1115"/>
        <end position="1129"/>
    </location>
</feature>